<reference evidence="12 13" key="1">
    <citation type="submission" date="2020-05" db="EMBL/GenBank/DDBJ databases">
        <title>The draft genome sequence of Maribacter arenosus CAU 1321.</title>
        <authorList>
            <person name="Mu L."/>
        </authorList>
    </citation>
    <scope>NUCLEOTIDE SEQUENCE [LARGE SCALE GENOMIC DNA]</scope>
    <source>
        <strain evidence="12 13">CAU 1321</strain>
    </source>
</reference>
<dbReference type="InterPro" id="IPR023561">
    <property type="entry name" value="Carbonic_anhydrase_a-class"/>
</dbReference>
<evidence type="ECO:0000256" key="8">
    <source>
        <dbReference type="ARBA" id="ARBA00023239"/>
    </source>
</evidence>
<dbReference type="Pfam" id="PF00194">
    <property type="entry name" value="Carb_anhydrase"/>
    <property type="match status" value="1"/>
</dbReference>
<evidence type="ECO:0000313" key="12">
    <source>
        <dbReference type="EMBL" id="MBD0852052.1"/>
    </source>
</evidence>
<sequence>MDKKIILFLFTVIMVLGSCKNNKKSDHLDEHAVQKHWSYHGETSPEHWMEIEKNSDCGGTAQSPINIIDNTTVPIEIKDSLQLYYSPKTLLSKVENNGHSIQFDFETGDSIQFNNEVYYLKQIHFHEPSEHKINGVTYPIEVHLVHMSKNNGLTVFSVMGIEGEESQLFEFFKSFLPLANGETKEIHQQLDITGLSLENRGYYFYSGSLTTPPCTENVNWIVFKDPIVISLDEVLALRKNMPLNNYRNEQPINGRTIYHK</sequence>
<keyword evidence="8 10" id="KW-0456">Lyase</keyword>
<keyword evidence="6 10" id="KW-0479">Metal-binding</keyword>
<dbReference type="PANTHER" id="PTHR18952:SF265">
    <property type="entry name" value="CARBONIC ANHYDRASE"/>
    <property type="match status" value="1"/>
</dbReference>
<dbReference type="SMART" id="SM01057">
    <property type="entry name" value="Carb_anhydrase"/>
    <property type="match status" value="1"/>
</dbReference>
<evidence type="ECO:0000313" key="13">
    <source>
        <dbReference type="Proteomes" id="UP000598350"/>
    </source>
</evidence>
<comment type="cofactor">
    <cofactor evidence="1 10">
        <name>Zn(2+)</name>
        <dbReference type="ChEBI" id="CHEBI:29105"/>
    </cofactor>
</comment>
<dbReference type="EMBL" id="JABTCG010000005">
    <property type="protein sequence ID" value="MBD0852052.1"/>
    <property type="molecule type" value="Genomic_DNA"/>
</dbReference>
<evidence type="ECO:0000259" key="11">
    <source>
        <dbReference type="PROSITE" id="PS51144"/>
    </source>
</evidence>
<evidence type="ECO:0000256" key="2">
    <source>
        <dbReference type="ARBA" id="ARBA00002904"/>
    </source>
</evidence>
<dbReference type="Proteomes" id="UP000598350">
    <property type="component" value="Unassembled WGS sequence"/>
</dbReference>
<gene>
    <name evidence="12" type="ORF">HPE63_15325</name>
</gene>
<evidence type="ECO:0000256" key="5">
    <source>
        <dbReference type="ARBA" id="ARBA00014628"/>
    </source>
</evidence>
<evidence type="ECO:0000256" key="10">
    <source>
        <dbReference type="RuleBase" id="RU367011"/>
    </source>
</evidence>
<comment type="similarity">
    <text evidence="3 10">Belongs to the alpha-carbonic anhydrase family.</text>
</comment>
<evidence type="ECO:0000256" key="6">
    <source>
        <dbReference type="ARBA" id="ARBA00022723"/>
    </source>
</evidence>
<dbReference type="PROSITE" id="PS00162">
    <property type="entry name" value="ALPHA_CA_1"/>
    <property type="match status" value="1"/>
</dbReference>
<dbReference type="InterPro" id="IPR041891">
    <property type="entry name" value="Alpha_CA_prokaryot-like"/>
</dbReference>
<comment type="caution">
    <text evidence="12">The sequence shown here is derived from an EMBL/GenBank/DDBJ whole genome shotgun (WGS) entry which is preliminary data.</text>
</comment>
<name>A0ABR7VEJ2_9FLAO</name>
<evidence type="ECO:0000256" key="3">
    <source>
        <dbReference type="ARBA" id="ARBA00010718"/>
    </source>
</evidence>
<dbReference type="PROSITE" id="PS51144">
    <property type="entry name" value="ALPHA_CA_2"/>
    <property type="match status" value="1"/>
</dbReference>
<dbReference type="PANTHER" id="PTHR18952">
    <property type="entry name" value="CARBONIC ANHYDRASE"/>
    <property type="match status" value="1"/>
</dbReference>
<accession>A0ABR7VEJ2</accession>
<evidence type="ECO:0000256" key="9">
    <source>
        <dbReference type="ARBA" id="ARBA00048348"/>
    </source>
</evidence>
<protein>
    <recommendedName>
        <fullName evidence="5 10">Carbonic anhydrase</fullName>
        <ecNumber evidence="4 10">4.2.1.1</ecNumber>
    </recommendedName>
</protein>
<dbReference type="PROSITE" id="PS51257">
    <property type="entry name" value="PROKAR_LIPOPROTEIN"/>
    <property type="match status" value="1"/>
</dbReference>
<proteinExistence type="inferred from homology"/>
<comment type="catalytic activity">
    <reaction evidence="9 10">
        <text>hydrogencarbonate + H(+) = CO2 + H2O</text>
        <dbReference type="Rhea" id="RHEA:10748"/>
        <dbReference type="ChEBI" id="CHEBI:15377"/>
        <dbReference type="ChEBI" id="CHEBI:15378"/>
        <dbReference type="ChEBI" id="CHEBI:16526"/>
        <dbReference type="ChEBI" id="CHEBI:17544"/>
        <dbReference type="EC" id="4.2.1.1"/>
    </reaction>
</comment>
<keyword evidence="13" id="KW-1185">Reference proteome</keyword>
<dbReference type="SUPFAM" id="SSF51069">
    <property type="entry name" value="Carbonic anhydrase"/>
    <property type="match status" value="1"/>
</dbReference>
<keyword evidence="7 10" id="KW-0862">Zinc</keyword>
<feature type="domain" description="Alpha-carbonic anhydrase" evidence="11">
    <location>
        <begin position="35"/>
        <end position="260"/>
    </location>
</feature>
<dbReference type="Gene3D" id="3.10.200.10">
    <property type="entry name" value="Alpha carbonic anhydrase"/>
    <property type="match status" value="1"/>
</dbReference>
<comment type="function">
    <text evidence="2 10">Reversible hydration of carbon dioxide.</text>
</comment>
<dbReference type="RefSeq" id="WP_188315161.1">
    <property type="nucleotide sequence ID" value="NZ_JABTCG010000005.1"/>
</dbReference>
<dbReference type="CDD" id="cd03124">
    <property type="entry name" value="alpha_CA_prokaryotic_like"/>
    <property type="match status" value="1"/>
</dbReference>
<evidence type="ECO:0000256" key="1">
    <source>
        <dbReference type="ARBA" id="ARBA00001947"/>
    </source>
</evidence>
<dbReference type="InterPro" id="IPR001148">
    <property type="entry name" value="CA_dom"/>
</dbReference>
<evidence type="ECO:0000256" key="7">
    <source>
        <dbReference type="ARBA" id="ARBA00022833"/>
    </source>
</evidence>
<dbReference type="InterPro" id="IPR018338">
    <property type="entry name" value="Carbonic_anhydrase_a-class_CS"/>
</dbReference>
<evidence type="ECO:0000256" key="4">
    <source>
        <dbReference type="ARBA" id="ARBA00012925"/>
    </source>
</evidence>
<dbReference type="EC" id="4.2.1.1" evidence="4 10"/>
<dbReference type="InterPro" id="IPR036398">
    <property type="entry name" value="CA_dom_sf"/>
</dbReference>
<organism evidence="12 13">
    <name type="scientific">Maribacter arenosus</name>
    <dbReference type="NCBI Taxonomy" id="1854708"/>
    <lineage>
        <taxon>Bacteria</taxon>
        <taxon>Pseudomonadati</taxon>
        <taxon>Bacteroidota</taxon>
        <taxon>Flavobacteriia</taxon>
        <taxon>Flavobacteriales</taxon>
        <taxon>Flavobacteriaceae</taxon>
        <taxon>Maribacter</taxon>
    </lineage>
</organism>